<evidence type="ECO:0000313" key="2">
    <source>
        <dbReference type="EMBL" id="MBB5016187.1"/>
    </source>
</evidence>
<evidence type="ECO:0000256" key="1">
    <source>
        <dbReference type="SAM" id="SignalP"/>
    </source>
</evidence>
<name>A0A7W8DF54_9GAMM</name>
<keyword evidence="3" id="KW-1185">Reference proteome</keyword>
<feature type="signal peptide" evidence="1">
    <location>
        <begin position="1"/>
        <end position="25"/>
    </location>
</feature>
<dbReference type="RefSeq" id="WP_183948856.1">
    <property type="nucleotide sequence ID" value="NZ_JACHHX010000015.1"/>
</dbReference>
<dbReference type="AlphaFoldDB" id="A0A7W8DF54"/>
<organism evidence="2 3">
    <name type="scientific">Rehaibacterium terrae</name>
    <dbReference type="NCBI Taxonomy" id="1341696"/>
    <lineage>
        <taxon>Bacteria</taxon>
        <taxon>Pseudomonadati</taxon>
        <taxon>Pseudomonadota</taxon>
        <taxon>Gammaproteobacteria</taxon>
        <taxon>Lysobacterales</taxon>
        <taxon>Lysobacteraceae</taxon>
        <taxon>Rehaibacterium</taxon>
    </lineage>
</organism>
<protein>
    <submittedName>
        <fullName evidence="2">Uncharacterized protein</fullName>
    </submittedName>
</protein>
<comment type="caution">
    <text evidence="2">The sequence shown here is derived from an EMBL/GenBank/DDBJ whole genome shotgun (WGS) entry which is preliminary data.</text>
</comment>
<feature type="chain" id="PRO_5031499319" evidence="1">
    <location>
        <begin position="26"/>
        <end position="583"/>
    </location>
</feature>
<evidence type="ECO:0000313" key="3">
    <source>
        <dbReference type="Proteomes" id="UP000519004"/>
    </source>
</evidence>
<accession>A0A7W8DF54</accession>
<dbReference type="Proteomes" id="UP000519004">
    <property type="component" value="Unassembled WGS sequence"/>
</dbReference>
<proteinExistence type="predicted"/>
<reference evidence="2 3" key="1">
    <citation type="submission" date="2020-08" db="EMBL/GenBank/DDBJ databases">
        <title>Genomic Encyclopedia of Type Strains, Phase IV (KMG-IV): sequencing the most valuable type-strain genomes for metagenomic binning, comparative biology and taxonomic classification.</title>
        <authorList>
            <person name="Goeker M."/>
        </authorList>
    </citation>
    <scope>NUCLEOTIDE SEQUENCE [LARGE SCALE GENOMIC DNA]</scope>
    <source>
        <strain evidence="2 3">DSM 25897</strain>
    </source>
</reference>
<dbReference type="PANTHER" id="PTHR41339:SF1">
    <property type="entry name" value="SECRETED PROTEIN"/>
    <property type="match status" value="1"/>
</dbReference>
<dbReference type="EMBL" id="JACHHX010000015">
    <property type="protein sequence ID" value="MBB5016187.1"/>
    <property type="molecule type" value="Genomic_DNA"/>
</dbReference>
<sequence length="583" mass="61594">MTLTLRKCAMATAVLGALAAGDASAALRLSDALEGNWFDPAADGRGVQFEIAPHPDGDGSHLAVTLLFTYDAAGKPLWLIAAPRISEFGYTGTADLIKVEGGNFGSPIPPGSLTNEVVGQMTLTFNSCTSATMDLQMTPASGLQSFTWNLVPVTGVGQPSCVYQRKFEGCPSFATPAPAYGERACMISGSFLGQDITLTNEITWVIDQKVNIGGDNAQQSILRIEPGTLLVSSGDSFDHIAVNRGSKIYAEGRQYAPIILTSPKELPGFGGEPAPQDVGGLVISGNAPANCNPNCVAEWDNTNRYGGSDPMDNSGIIRYMQVRYAGYVFAPNRELNSFTLNAVGAGTTLEYLQSYKGADDGIEFFGGTANVRYFVDVCGGDDSIDWDEGYSGKMQFALVVQQGCAGEDHGFEVSNSPTNFDATPRSRPTIANFTLIGGGAGSASSRDGFNIKEGSGGNWYNGIVTNFKRACISIEGAATQAAAGPANALTGVLTINNTIINCANNYREGTGVTAGYAQAWFTGQAGNVAGDPQLSGFLPTGTVHLNKHFKPTSDWFMPTDYAGAFRSNRREDNWTLGWTKGVN</sequence>
<dbReference type="PANTHER" id="PTHR41339">
    <property type="entry name" value="LIPL48"/>
    <property type="match status" value="1"/>
</dbReference>
<gene>
    <name evidence="2" type="ORF">HNQ58_002098</name>
</gene>
<keyword evidence="1" id="KW-0732">Signal</keyword>